<feature type="binding site" evidence="5">
    <location>
        <begin position="132"/>
        <end position="137"/>
    </location>
    <ligand>
        <name>GTP</name>
        <dbReference type="ChEBI" id="CHEBI:37565"/>
    </ligand>
</feature>
<dbReference type="PANTHER" id="PTHR45782">
    <property type="entry name" value="MITOCHONDRIAL RIBOSOME-ASSOCIATED GTPASE 1"/>
    <property type="match status" value="1"/>
</dbReference>
<comment type="subcellular location">
    <subcellularLocation>
        <location evidence="4">Cytoplasm</location>
    </subcellularLocation>
</comment>
<keyword evidence="4" id="KW-0963">Cytoplasm</keyword>
<evidence type="ECO:0000256" key="5">
    <source>
        <dbReference type="PIRSR" id="PIRSR006230-1"/>
    </source>
</evidence>
<sequence>MATIQWFPGHMAKAIRQVEEKLPLVDIVFELVDARLPLSSRNPEIKRLIKDKPHLIILTKKDLADPEMTKEWIKYFKRVVGVRAIAIDSKANITTKEVTRISEEILAGKLTREAEKGLKERAIRAMTVGIPNVGKSTLLNRLVNRRVAQVGDTPGVTKGQQWLRSSAKLELLDTPGILWPKFEDPETGQKLALTGAIKDQRFASDDVALYAIHYFKAFHLKALQDRYHLTDDDMTLSDVDLLLTITRKIGMKDDYDKASERIILDIRKEKLGRYTLDINFEGDKVDD</sequence>
<gene>
    <name evidence="7" type="ORF">LOSG293_060020</name>
</gene>
<dbReference type="Gene3D" id="3.40.50.300">
    <property type="entry name" value="P-loop containing nucleotide triphosphate hydrolases"/>
    <property type="match status" value="1"/>
</dbReference>
<dbReference type="InterPro" id="IPR016478">
    <property type="entry name" value="GTPase_MTG1"/>
</dbReference>
<dbReference type="GO" id="GO:0003924">
    <property type="term" value="F:GTPase activity"/>
    <property type="evidence" value="ECO:0007669"/>
    <property type="project" value="TreeGrafter"/>
</dbReference>
<comment type="caution">
    <text evidence="7">The sequence shown here is derived from an EMBL/GenBank/DDBJ whole genome shotgun (WGS) entry which is preliminary data.</text>
</comment>
<accession>A0A081BH80</accession>
<evidence type="ECO:0000259" key="6">
    <source>
        <dbReference type="PROSITE" id="PS51721"/>
    </source>
</evidence>
<evidence type="ECO:0000256" key="3">
    <source>
        <dbReference type="ARBA" id="ARBA00023134"/>
    </source>
</evidence>
<dbReference type="InterPro" id="IPR019991">
    <property type="entry name" value="GTP-bd_ribosome_bgen"/>
</dbReference>
<evidence type="ECO:0000256" key="1">
    <source>
        <dbReference type="ARBA" id="ARBA00014898"/>
    </source>
</evidence>
<dbReference type="InterPro" id="IPR006073">
    <property type="entry name" value="GTP-bd"/>
</dbReference>
<reference evidence="7" key="1">
    <citation type="journal article" date="2014" name="Genome Announc.">
        <title>Draft Genome Sequence of Lactobacillus oryzae Strain SG293T.</title>
        <authorList>
            <person name="Tanizawa Y."/>
            <person name="Fujisawa T."/>
            <person name="Mochizuki T."/>
            <person name="Kaminuma E."/>
            <person name="Nakamura Y."/>
            <person name="Tohno M."/>
        </authorList>
    </citation>
    <scope>NUCLEOTIDE SEQUENCE [LARGE SCALE GENOMIC DNA]</scope>
    <source>
        <strain evidence="7">SG293</strain>
    </source>
</reference>
<dbReference type="eggNOG" id="COG1161">
    <property type="taxonomic scope" value="Bacteria"/>
</dbReference>
<proteinExistence type="inferred from homology"/>
<dbReference type="InterPro" id="IPR030378">
    <property type="entry name" value="G_CP_dom"/>
</dbReference>
<dbReference type="InterPro" id="IPR027417">
    <property type="entry name" value="P-loop_NTPase"/>
</dbReference>
<dbReference type="AlphaFoldDB" id="A0A081BH80"/>
<dbReference type="PIRSF" id="PIRSF006230">
    <property type="entry name" value="MG442"/>
    <property type="match status" value="1"/>
</dbReference>
<dbReference type="EMBL" id="BBJM01000006">
    <property type="protein sequence ID" value="GAK47398.1"/>
    <property type="molecule type" value="Genomic_DNA"/>
</dbReference>
<keyword evidence="3 4" id="KW-0342">GTP-binding</keyword>
<dbReference type="STRING" id="1291743.LOSG293_060020"/>
<name>A0A081BH80_9LACO</name>
<dbReference type="GO" id="GO:0005737">
    <property type="term" value="C:cytoplasm"/>
    <property type="evidence" value="ECO:0007669"/>
    <property type="project" value="UniProtKB-SubCell"/>
</dbReference>
<dbReference type="SUPFAM" id="SSF52540">
    <property type="entry name" value="P-loop containing nucleoside triphosphate hydrolases"/>
    <property type="match status" value="1"/>
</dbReference>
<keyword evidence="8" id="KW-1185">Reference proteome</keyword>
<dbReference type="FunFam" id="3.40.50.300:FF:000590">
    <property type="entry name" value="Ribosome biogenesis GTPase A"/>
    <property type="match status" value="1"/>
</dbReference>
<protein>
    <recommendedName>
        <fullName evidence="1 4">Ribosome biogenesis GTPase A</fullName>
    </recommendedName>
</protein>
<dbReference type="OrthoDB" id="9779790at2"/>
<dbReference type="PROSITE" id="PS51721">
    <property type="entry name" value="G_CP"/>
    <property type="match status" value="1"/>
</dbReference>
<feature type="domain" description="CP-type G" evidence="6">
    <location>
        <begin position="15"/>
        <end position="180"/>
    </location>
</feature>
<dbReference type="RefSeq" id="WP_034526659.1">
    <property type="nucleotide sequence ID" value="NZ_BBJM01000006.1"/>
</dbReference>
<dbReference type="PANTHER" id="PTHR45782:SF4">
    <property type="entry name" value="MITOCHONDRIAL RIBOSOME-ASSOCIATED GTPASE 1"/>
    <property type="match status" value="1"/>
</dbReference>
<keyword evidence="2 4" id="KW-0547">Nucleotide-binding</keyword>
<evidence type="ECO:0000256" key="4">
    <source>
        <dbReference type="PIRNR" id="PIRNR006230"/>
    </source>
</evidence>
<evidence type="ECO:0000313" key="7">
    <source>
        <dbReference type="EMBL" id="GAK47398.1"/>
    </source>
</evidence>
<organism evidence="7 8">
    <name type="scientific">Secundilactobacillus oryzae JCM 18671</name>
    <dbReference type="NCBI Taxonomy" id="1291743"/>
    <lineage>
        <taxon>Bacteria</taxon>
        <taxon>Bacillati</taxon>
        <taxon>Bacillota</taxon>
        <taxon>Bacilli</taxon>
        <taxon>Lactobacillales</taxon>
        <taxon>Lactobacillaceae</taxon>
        <taxon>Secundilactobacillus</taxon>
    </lineage>
</organism>
<dbReference type="Pfam" id="PF01926">
    <property type="entry name" value="MMR_HSR1"/>
    <property type="match status" value="1"/>
</dbReference>
<comment type="function">
    <text evidence="4">Required for a late step of 50S ribosomal subunit assembly. Has GTPase activity.</text>
</comment>
<dbReference type="InterPro" id="IPR023179">
    <property type="entry name" value="GTP-bd_ortho_bundle_sf"/>
</dbReference>
<evidence type="ECO:0000313" key="8">
    <source>
        <dbReference type="Proteomes" id="UP000028700"/>
    </source>
</evidence>
<dbReference type="Proteomes" id="UP000028700">
    <property type="component" value="Unassembled WGS sequence"/>
</dbReference>
<dbReference type="Gene3D" id="1.10.1580.10">
    <property type="match status" value="1"/>
</dbReference>
<evidence type="ECO:0000256" key="2">
    <source>
        <dbReference type="ARBA" id="ARBA00022741"/>
    </source>
</evidence>
<dbReference type="CDD" id="cd01856">
    <property type="entry name" value="YlqF"/>
    <property type="match status" value="1"/>
</dbReference>
<dbReference type="GO" id="GO:0005525">
    <property type="term" value="F:GTP binding"/>
    <property type="evidence" value="ECO:0007669"/>
    <property type="project" value="UniProtKB-KW"/>
</dbReference>
<dbReference type="NCBIfam" id="TIGR03596">
    <property type="entry name" value="GTPase_YlqF"/>
    <property type="match status" value="1"/>
</dbReference>
<feature type="binding site" evidence="5">
    <location>
        <position position="176"/>
    </location>
    <ligand>
        <name>GTP</name>
        <dbReference type="ChEBI" id="CHEBI:37565"/>
    </ligand>
</feature>
<dbReference type="GO" id="GO:0006412">
    <property type="term" value="P:translation"/>
    <property type="evidence" value="ECO:0007669"/>
    <property type="project" value="TreeGrafter"/>
</dbReference>
<comment type="similarity">
    <text evidence="4">Belongs to the TRAFAC class YlqF/YawG GTPase family. MTG1 subfamily.</text>
</comment>